<comment type="caution">
    <text evidence="2">The sequence shown here is derived from an EMBL/GenBank/DDBJ whole genome shotgun (WGS) entry which is preliminary data.</text>
</comment>
<evidence type="ECO:0000313" key="2">
    <source>
        <dbReference type="EMBL" id="TWI10728.1"/>
    </source>
</evidence>
<dbReference type="AlphaFoldDB" id="A0A562LT73"/>
<sequence length="116" mass="13294">MPKTISVKFKNHFKVDVHAKDVLLFEQELNQKGLDFYVSQTAVSSSGSLMQYYLLDKDKPVIDSFLENTDIIVLSEILEYSVFGDQRKFMNLYLKLVGVFIVLMLVLKTIDALVNP</sequence>
<name>A0A562LT73_9FLAO</name>
<protein>
    <submittedName>
        <fullName evidence="2">Uncharacterized protein</fullName>
    </submittedName>
</protein>
<evidence type="ECO:0000256" key="1">
    <source>
        <dbReference type="SAM" id="Phobius"/>
    </source>
</evidence>
<feature type="transmembrane region" description="Helical" evidence="1">
    <location>
        <begin position="92"/>
        <end position="110"/>
    </location>
</feature>
<keyword evidence="1" id="KW-0472">Membrane</keyword>
<organism evidence="2 3">
    <name type="scientific">Flavobacterium cauense R2A-7</name>
    <dbReference type="NCBI Taxonomy" id="1341154"/>
    <lineage>
        <taxon>Bacteria</taxon>
        <taxon>Pseudomonadati</taxon>
        <taxon>Bacteroidota</taxon>
        <taxon>Flavobacteriia</taxon>
        <taxon>Flavobacteriales</taxon>
        <taxon>Flavobacteriaceae</taxon>
        <taxon>Flavobacterium</taxon>
    </lineage>
</organism>
<keyword evidence="3" id="KW-1185">Reference proteome</keyword>
<dbReference type="EMBL" id="VLKQ01000009">
    <property type="protein sequence ID" value="TWI10728.1"/>
    <property type="molecule type" value="Genomic_DNA"/>
</dbReference>
<keyword evidence="1" id="KW-0812">Transmembrane</keyword>
<dbReference type="STRING" id="1341154.FCR2A7T_09360"/>
<gene>
    <name evidence="2" type="ORF">IP98_02073</name>
</gene>
<evidence type="ECO:0000313" key="3">
    <source>
        <dbReference type="Proteomes" id="UP000319848"/>
    </source>
</evidence>
<keyword evidence="1" id="KW-1133">Transmembrane helix</keyword>
<proteinExistence type="predicted"/>
<dbReference type="Proteomes" id="UP000319848">
    <property type="component" value="Unassembled WGS sequence"/>
</dbReference>
<dbReference type="OrthoDB" id="1376835at2"/>
<accession>A0A562LT73</accession>
<reference evidence="2 3" key="1">
    <citation type="journal article" date="2015" name="Stand. Genomic Sci.">
        <title>Genomic Encyclopedia of Bacterial and Archaeal Type Strains, Phase III: the genomes of soil and plant-associated and newly described type strains.</title>
        <authorList>
            <person name="Whitman W.B."/>
            <person name="Woyke T."/>
            <person name="Klenk H.P."/>
            <person name="Zhou Y."/>
            <person name="Lilburn T.G."/>
            <person name="Beck B.J."/>
            <person name="De Vos P."/>
            <person name="Vandamme P."/>
            <person name="Eisen J.A."/>
            <person name="Garrity G."/>
            <person name="Hugenholtz P."/>
            <person name="Kyrpides N.C."/>
        </authorList>
    </citation>
    <scope>NUCLEOTIDE SEQUENCE [LARGE SCALE GENOMIC DNA]</scope>
    <source>
        <strain evidence="2 3">CGMCC 1.7270</strain>
    </source>
</reference>
<dbReference type="RefSeq" id="WP_035117338.1">
    <property type="nucleotide sequence ID" value="NZ_AVBI01000012.1"/>
</dbReference>